<keyword evidence="3" id="KW-1185">Reference proteome</keyword>
<feature type="domain" description="Transposase-like Mu C-terminal" evidence="1">
    <location>
        <begin position="191"/>
        <end position="254"/>
    </location>
</feature>
<dbReference type="EMBL" id="JAGTUF010000033">
    <property type="protein sequence ID" value="MBR9973808.1"/>
    <property type="molecule type" value="Genomic_DNA"/>
</dbReference>
<evidence type="ECO:0000313" key="2">
    <source>
        <dbReference type="EMBL" id="MBR9973808.1"/>
    </source>
</evidence>
<dbReference type="Proteomes" id="UP000680714">
    <property type="component" value="Unassembled WGS sequence"/>
</dbReference>
<reference evidence="2 3" key="1">
    <citation type="submission" date="2021-04" db="EMBL/GenBank/DDBJ databases">
        <title>Magnetospirillum sulfuroxidans sp. nov., a facultative chemolithoautotrophic sulfur-oxidizing alphaproteobacterium isolated from freshwater sediment and proposals for Paramagetospirillum gen. nov., and Magnetospirillaceae fam. nov.</title>
        <authorList>
            <person name="Koziaeva V."/>
            <person name="Geelhoed J.S."/>
            <person name="Sorokin D.Y."/>
            <person name="Grouzdev D.S."/>
        </authorList>
    </citation>
    <scope>NUCLEOTIDE SEQUENCE [LARGE SCALE GENOMIC DNA]</scope>
    <source>
        <strain evidence="2 3">J10</strain>
    </source>
</reference>
<evidence type="ECO:0000313" key="3">
    <source>
        <dbReference type="Proteomes" id="UP000680714"/>
    </source>
</evidence>
<feature type="non-terminal residue" evidence="2">
    <location>
        <position position="276"/>
    </location>
</feature>
<comment type="caution">
    <text evidence="2">The sequence shown here is derived from an EMBL/GenBank/DDBJ whole genome shotgun (WGS) entry which is preliminary data.</text>
</comment>
<evidence type="ECO:0000259" key="1">
    <source>
        <dbReference type="Pfam" id="PF09299"/>
    </source>
</evidence>
<gene>
    <name evidence="2" type="ORF">KEC16_18940</name>
</gene>
<protein>
    <submittedName>
        <fullName evidence="2">Mu transposase C-terminal domain-containing protein</fullName>
    </submittedName>
</protein>
<dbReference type="InterPro" id="IPR015378">
    <property type="entry name" value="Transposase-like_Mu_C"/>
</dbReference>
<dbReference type="Pfam" id="PF09299">
    <property type="entry name" value="Mu-transpos_C"/>
    <property type="match status" value="1"/>
</dbReference>
<dbReference type="InterPro" id="IPR036397">
    <property type="entry name" value="RNaseH_sf"/>
</dbReference>
<proteinExistence type="predicted"/>
<organism evidence="2 3">
    <name type="scientific">Magnetospirillum sulfuroxidans</name>
    <dbReference type="NCBI Taxonomy" id="611300"/>
    <lineage>
        <taxon>Bacteria</taxon>
        <taxon>Pseudomonadati</taxon>
        <taxon>Pseudomonadota</taxon>
        <taxon>Alphaproteobacteria</taxon>
        <taxon>Rhodospirillales</taxon>
        <taxon>Rhodospirillaceae</taxon>
        <taxon>Magnetospirillum</taxon>
    </lineage>
</organism>
<dbReference type="Gene3D" id="3.30.420.10">
    <property type="entry name" value="Ribonuclease H-like superfamily/Ribonuclease H"/>
    <property type="match status" value="1"/>
</dbReference>
<name>A0ABS5IJ33_9PROT</name>
<sequence length="276" mass="31603">MIAGLYIGLEGPSWVGAMMALANAAEPKVEYCRRFGIEIEEADWPCDAMPDRLLGDRGEMAGAMVETLIKTLRVNVENAAPYRADWKGIVEQRFNMIPAKFKAYVPGYVAPDFGERGARDYRLDGKLNLADFTEIFIRCVLYYNNHHVLKDYRRTPEMIADEAPPVPIELWHWGIVNRSGFLRSIPSEIVRLALMPSDDATVTAKGIRFWGCFYSCAKALEEHWFERARQKGNWKVRVSYDPRLMDDIYVQDGLARKEWRAFLCLCSFGLEAARAF</sequence>
<accession>A0ABS5IJ33</accession>